<dbReference type="PANTHER" id="PTHR30336:SF4">
    <property type="entry name" value="ENVELOPE BIOGENESIS FACTOR ELYC"/>
    <property type="match status" value="1"/>
</dbReference>
<dbReference type="GO" id="GO:0043164">
    <property type="term" value="P:Gram-negative-bacterium-type cell wall biogenesis"/>
    <property type="evidence" value="ECO:0007669"/>
    <property type="project" value="TreeGrafter"/>
</dbReference>
<organism evidence="3 4">
    <name type="scientific">Lactococcus lactis subsp. cremoris</name>
    <name type="common">Streptococcus cremoris</name>
    <dbReference type="NCBI Taxonomy" id="1359"/>
    <lineage>
        <taxon>Bacteria</taxon>
        <taxon>Bacillati</taxon>
        <taxon>Bacillota</taxon>
        <taxon>Bacilli</taxon>
        <taxon>Lactobacillales</taxon>
        <taxon>Streptococcaceae</taxon>
        <taxon>Lactococcus</taxon>
    </lineage>
</organism>
<keyword evidence="1" id="KW-0812">Transmembrane</keyword>
<accession>A0AAJ6MHM7</accession>
<dbReference type="Proteomes" id="UP000192016">
    <property type="component" value="Chromosome"/>
</dbReference>
<evidence type="ECO:0000313" key="4">
    <source>
        <dbReference type="Proteomes" id="UP000192016"/>
    </source>
</evidence>
<dbReference type="PANTHER" id="PTHR30336">
    <property type="entry name" value="INNER MEMBRANE PROTEIN, PROBABLE PERMEASE"/>
    <property type="match status" value="1"/>
</dbReference>
<dbReference type="InterPro" id="IPR014729">
    <property type="entry name" value="Rossmann-like_a/b/a_fold"/>
</dbReference>
<dbReference type="GO" id="GO:0000270">
    <property type="term" value="P:peptidoglycan metabolic process"/>
    <property type="evidence" value="ECO:0007669"/>
    <property type="project" value="TreeGrafter"/>
</dbReference>
<dbReference type="EMBL" id="CP015907">
    <property type="protein sequence ID" value="WOW93188.1"/>
    <property type="molecule type" value="Genomic_DNA"/>
</dbReference>
<dbReference type="AlphaFoldDB" id="A0AAJ6MHM7"/>
<proteinExistence type="predicted"/>
<dbReference type="InterPro" id="IPR003848">
    <property type="entry name" value="DUF218"/>
</dbReference>
<dbReference type="Gene3D" id="3.40.50.620">
    <property type="entry name" value="HUPs"/>
    <property type="match status" value="1"/>
</dbReference>
<evidence type="ECO:0000313" key="3">
    <source>
        <dbReference type="EMBL" id="WOW93188.1"/>
    </source>
</evidence>
<dbReference type="CDD" id="cd06259">
    <property type="entry name" value="YdcF-like"/>
    <property type="match status" value="1"/>
</dbReference>
<feature type="domain" description="DUF218" evidence="2">
    <location>
        <begin position="43"/>
        <end position="184"/>
    </location>
</feature>
<keyword evidence="1" id="KW-1133">Transmembrane helix</keyword>
<dbReference type="RefSeq" id="WP_015082055.1">
    <property type="nucleotide sequence ID" value="NZ_CP015894.2"/>
</dbReference>
<evidence type="ECO:0000256" key="1">
    <source>
        <dbReference type="SAM" id="Phobius"/>
    </source>
</evidence>
<protein>
    <submittedName>
        <fullName evidence="3">YdcF family protein</fullName>
    </submittedName>
</protein>
<sequence length="195" mass="21579">MDEKIYQILSFFLGAILLILLVCLGLIFSKSNDRTADKARDIDTILVLGSRINADEQPAKITQERLDAALLLAAKNPQAKIIVSGAKGADEPVSEAFSMKKYLMAHAISAERITSENKATDTAENLSYSKKYFHGKTVVVTNDFHLYRALYLASRQGLKVEGYAAKTEVTNPLYYPNYYGHEVLGLIYAFVFGTG</sequence>
<gene>
    <name evidence="3" type="ORF">LLUC109_0429</name>
</gene>
<evidence type="ECO:0000259" key="2">
    <source>
        <dbReference type="Pfam" id="PF02698"/>
    </source>
</evidence>
<keyword evidence="1" id="KW-0472">Membrane</keyword>
<feature type="transmembrane region" description="Helical" evidence="1">
    <location>
        <begin position="6"/>
        <end position="28"/>
    </location>
</feature>
<dbReference type="GO" id="GO:0005886">
    <property type="term" value="C:plasma membrane"/>
    <property type="evidence" value="ECO:0007669"/>
    <property type="project" value="TreeGrafter"/>
</dbReference>
<name>A0AAJ6MHM7_LACLC</name>
<dbReference type="Pfam" id="PF02698">
    <property type="entry name" value="DUF218"/>
    <property type="match status" value="1"/>
</dbReference>
<dbReference type="InterPro" id="IPR051599">
    <property type="entry name" value="Cell_Envelope_Assoc"/>
</dbReference>
<reference evidence="3 4" key="1">
    <citation type="journal article" date="2017" name="BMC Genomics">
        <title>Comparative and functional genomics of the Lactococcus lactis taxon; insights into evolution and niche adaptation.</title>
        <authorList>
            <person name="Kelleher P."/>
            <person name="Bottacini F."/>
            <person name="Mahony J."/>
            <person name="Kilcawley K.N."/>
            <person name="van Sinderen D."/>
        </authorList>
    </citation>
    <scope>NUCLEOTIDE SEQUENCE [LARGE SCALE GENOMIC DNA]</scope>
    <source>
        <strain evidence="3 4">UC109</strain>
    </source>
</reference>